<feature type="transmembrane region" description="Helical" evidence="1">
    <location>
        <begin position="202"/>
        <end position="220"/>
    </location>
</feature>
<comment type="caution">
    <text evidence="3">The sequence shown here is derived from an EMBL/GenBank/DDBJ whole genome shotgun (WGS) entry which is preliminary data.</text>
</comment>
<sequence>MTATPIDPSPAARPERRPELDAIRALVVVGLVFFHSGLVFDTRDDFYVKNAETTDATTIVAGFAVVWAMPMLFLIAGLGSWHSLRRRGAGGFAVERLLRLGVPLVFATFALLPIAPWIRLRTDPAYHESYLEFLPRFLDVHVDVSEFPFILQGEHFESGHLWFVVMLLVYALLLAALFYRLPRDLGRRIREGLATAVRRRGAVVFLPAVPIAVITALHGMEEPFAGWSRWAYLLFFLYGFVLASDERFRTAMRRDAIPALVSALVLLAVGMPGFLVVAGSPGADPFTDMTAPAIGVRLLYGAAGWCCLVAILGLLDRRRTARQARPDAGASSGGGTGKRVYGYLAAAVLPLYILHQPIVVAVAYGVVRWDAPIVVKYLAIVVISLTLTVIAYDLLVRRTRPTRFLFGMRGRPAPEKVRTRSGPAIQRGEL</sequence>
<keyword evidence="4" id="KW-1185">Reference proteome</keyword>
<feature type="transmembrane region" description="Helical" evidence="1">
    <location>
        <begin position="373"/>
        <end position="395"/>
    </location>
</feature>
<proteinExistence type="predicted"/>
<evidence type="ECO:0000313" key="3">
    <source>
        <dbReference type="EMBL" id="GII41393.1"/>
    </source>
</evidence>
<dbReference type="RefSeq" id="WP_204076857.1">
    <property type="nucleotide sequence ID" value="NZ_BAABHI010000007.1"/>
</dbReference>
<dbReference type="Pfam" id="PF01757">
    <property type="entry name" value="Acyl_transf_3"/>
    <property type="match status" value="1"/>
</dbReference>
<dbReference type="PANTHER" id="PTHR36927:SF3">
    <property type="entry name" value="GLUCANS BIOSYNTHESIS PROTEIN C"/>
    <property type="match status" value="1"/>
</dbReference>
<feature type="domain" description="Acyltransferase 3" evidence="2">
    <location>
        <begin position="19"/>
        <end position="392"/>
    </location>
</feature>
<feature type="transmembrane region" description="Helical" evidence="1">
    <location>
        <begin position="298"/>
        <end position="315"/>
    </location>
</feature>
<name>A0A8J3UA22_9ACTN</name>
<keyword evidence="1" id="KW-0812">Transmembrane</keyword>
<evidence type="ECO:0000259" key="2">
    <source>
        <dbReference type="Pfam" id="PF01757"/>
    </source>
</evidence>
<dbReference type="Proteomes" id="UP000622547">
    <property type="component" value="Unassembled WGS sequence"/>
</dbReference>
<protein>
    <recommendedName>
        <fullName evidence="2">Acyltransferase 3 domain-containing protein</fullName>
    </recommendedName>
</protein>
<dbReference type="GO" id="GO:0016747">
    <property type="term" value="F:acyltransferase activity, transferring groups other than amino-acyl groups"/>
    <property type="evidence" value="ECO:0007669"/>
    <property type="project" value="InterPro"/>
</dbReference>
<gene>
    <name evidence="3" type="ORF">Pph01_63960</name>
</gene>
<keyword evidence="1" id="KW-1133">Transmembrane helix</keyword>
<dbReference type="EMBL" id="BOOP01000032">
    <property type="protein sequence ID" value="GII41393.1"/>
    <property type="molecule type" value="Genomic_DNA"/>
</dbReference>
<dbReference type="AlphaFoldDB" id="A0A8J3UA22"/>
<feature type="transmembrane region" description="Helical" evidence="1">
    <location>
        <begin position="256"/>
        <end position="278"/>
    </location>
</feature>
<accession>A0A8J3UA22</accession>
<keyword evidence="1" id="KW-0472">Membrane</keyword>
<feature type="transmembrane region" description="Helical" evidence="1">
    <location>
        <begin position="100"/>
        <end position="118"/>
    </location>
</feature>
<dbReference type="InterPro" id="IPR002656">
    <property type="entry name" value="Acyl_transf_3_dom"/>
</dbReference>
<dbReference type="PANTHER" id="PTHR36927">
    <property type="entry name" value="BLR4337 PROTEIN"/>
    <property type="match status" value="1"/>
</dbReference>
<evidence type="ECO:0000313" key="4">
    <source>
        <dbReference type="Proteomes" id="UP000622547"/>
    </source>
</evidence>
<dbReference type="InterPro" id="IPR050623">
    <property type="entry name" value="Glucan_succinyl_AcylTrfase"/>
</dbReference>
<feature type="transmembrane region" description="Helical" evidence="1">
    <location>
        <begin position="340"/>
        <end position="367"/>
    </location>
</feature>
<organism evidence="3 4">
    <name type="scientific">Planotetraspora phitsanulokensis</name>
    <dbReference type="NCBI Taxonomy" id="575192"/>
    <lineage>
        <taxon>Bacteria</taxon>
        <taxon>Bacillati</taxon>
        <taxon>Actinomycetota</taxon>
        <taxon>Actinomycetes</taxon>
        <taxon>Streptosporangiales</taxon>
        <taxon>Streptosporangiaceae</taxon>
        <taxon>Planotetraspora</taxon>
    </lineage>
</organism>
<evidence type="ECO:0000256" key="1">
    <source>
        <dbReference type="SAM" id="Phobius"/>
    </source>
</evidence>
<feature type="transmembrane region" description="Helical" evidence="1">
    <location>
        <begin position="161"/>
        <end position="181"/>
    </location>
</feature>
<feature type="transmembrane region" description="Helical" evidence="1">
    <location>
        <begin position="22"/>
        <end position="40"/>
    </location>
</feature>
<feature type="transmembrane region" description="Helical" evidence="1">
    <location>
        <begin position="60"/>
        <end position="79"/>
    </location>
</feature>
<reference evidence="3 4" key="1">
    <citation type="submission" date="2021-01" db="EMBL/GenBank/DDBJ databases">
        <title>Whole genome shotgun sequence of Planotetraspora phitsanulokensis NBRC 104273.</title>
        <authorList>
            <person name="Komaki H."/>
            <person name="Tamura T."/>
        </authorList>
    </citation>
    <scope>NUCLEOTIDE SEQUENCE [LARGE SCALE GENOMIC DNA]</scope>
    <source>
        <strain evidence="3 4">NBRC 104273</strain>
    </source>
</reference>
<feature type="transmembrane region" description="Helical" evidence="1">
    <location>
        <begin position="226"/>
        <end position="244"/>
    </location>
</feature>